<evidence type="ECO:0000313" key="5">
    <source>
        <dbReference type="Proteomes" id="UP000801492"/>
    </source>
</evidence>
<dbReference type="Proteomes" id="UP000801492">
    <property type="component" value="Unassembled WGS sequence"/>
</dbReference>
<dbReference type="InterPro" id="IPR002110">
    <property type="entry name" value="Ankyrin_rpt"/>
</dbReference>
<dbReference type="SUPFAM" id="SSF48403">
    <property type="entry name" value="Ankyrin repeat"/>
    <property type="match status" value="2"/>
</dbReference>
<proteinExistence type="predicted"/>
<feature type="repeat" description="ANK" evidence="3">
    <location>
        <begin position="583"/>
        <end position="615"/>
    </location>
</feature>
<feature type="repeat" description="ANK" evidence="3">
    <location>
        <begin position="616"/>
        <end position="651"/>
    </location>
</feature>
<organism evidence="4 5">
    <name type="scientific">Ignelater luminosus</name>
    <name type="common">Cucubano</name>
    <name type="synonym">Pyrophorus luminosus</name>
    <dbReference type="NCBI Taxonomy" id="2038154"/>
    <lineage>
        <taxon>Eukaryota</taxon>
        <taxon>Metazoa</taxon>
        <taxon>Ecdysozoa</taxon>
        <taxon>Arthropoda</taxon>
        <taxon>Hexapoda</taxon>
        <taxon>Insecta</taxon>
        <taxon>Pterygota</taxon>
        <taxon>Neoptera</taxon>
        <taxon>Endopterygota</taxon>
        <taxon>Coleoptera</taxon>
        <taxon>Polyphaga</taxon>
        <taxon>Elateriformia</taxon>
        <taxon>Elateroidea</taxon>
        <taxon>Elateridae</taxon>
        <taxon>Agrypninae</taxon>
        <taxon>Pyrophorini</taxon>
        <taxon>Ignelater</taxon>
    </lineage>
</organism>
<sequence length="998" mass="114017">NFSIRPGTVDYGRDYEFKITSLIRLRYVALKIMQDMWLAANVDDCGAFDDIVLFIEIQGRESITYLIQLKHQIDVKNIAVGEFKSKRDFVLRKYYDTIRDIKNSRNNSEVINHVKDNLDKTVFIIYTNRGTNANDVSIQIDKNSDTDAKWMLSRLINTNGELGGHYLLTKNLINNVLFELFLTPYMKKLEYEINQNTYLDIENGTIWNVIVQDYPLLVIEWDEIVICFLNDYINKEIEIYYEDETNMNLWKRHVNEIKKSILRNVGRAKKIRPFEAYKYLWNNGHLPLILQVNINEIEDVLQIIKRLECNIKVIILLEKLPSLKNPAFVKSLKDLKHENRINILKKEVKFQGRVSIKLLNILPEKLQECVSIRNVIYILLGKFNVGNTYESLPKIFIQRTLKKVWITTTVFNNITDEIFVVEYSSGADLEGFRKKYKLKFENLNLSLWRNSTYLDEHEIFLTTKIETIEFQYVNKTVHFLVLHGKDNLEWIGSIGNISNLSMYRKKSDFDASKVNQVLTNLHHNKLLTTVISDNPGMVDDGNRSFLYIIAAWGIHHPHGPVSKNYNEVDDKHRDMLFQLKDASGKTSLHWATIKGYTFAIQILCSQDIVIDSRDNYGMTALHYAILMCTENQEDVISELLKNKPNLNILDHTGNTALHHAVHYNQESCLKLFFNSELANSDILEVKDNEETLLISSPKAGNIPLVHLMLSFGADIKAKDKLRDTALQWTANNGHVDTVDLLLVEEADAKAYNKFQRTPLGLATLLENNGRLTLLHYAAWKGHIELVDLFLSMGTDLEVADKYGFNALMYATHYQHKNVVELLVSKGVSVNVKDEDYTTPLISAADNGNEDIAEFLILKGANTEAKNKRGKTALVVAAYNSNIEVMDLFLTKKANIEVRDVRGLRALHWAAKKGKVQAVECLLENGANLEAQDENGKIPLILAAQKNHISVINALLSVGANVNAYDNECKTLICWAAINGHADVVDLLLAAGADFEMKK</sequence>
<dbReference type="EMBL" id="VTPC01006916">
    <property type="protein sequence ID" value="KAF2894544.1"/>
    <property type="molecule type" value="Genomic_DNA"/>
</dbReference>
<feature type="repeat" description="ANK" evidence="3">
    <location>
        <begin position="934"/>
        <end position="966"/>
    </location>
</feature>
<evidence type="ECO:0000256" key="1">
    <source>
        <dbReference type="ARBA" id="ARBA00022737"/>
    </source>
</evidence>
<gene>
    <name evidence="4" type="ORF">ILUMI_11629</name>
</gene>
<dbReference type="PANTHER" id="PTHR24161">
    <property type="entry name" value="ANK_REP_REGION DOMAIN-CONTAINING PROTEIN-RELATED"/>
    <property type="match status" value="1"/>
</dbReference>
<dbReference type="PROSITE" id="PS50088">
    <property type="entry name" value="ANK_REPEAT"/>
    <property type="match status" value="10"/>
</dbReference>
<feature type="repeat" description="ANK" evidence="3">
    <location>
        <begin position="868"/>
        <end position="900"/>
    </location>
</feature>
<evidence type="ECO:0000313" key="4">
    <source>
        <dbReference type="EMBL" id="KAF2894544.1"/>
    </source>
</evidence>
<protein>
    <recommendedName>
        <fullName evidence="6">Ankyrin repeat protein</fullName>
    </recommendedName>
</protein>
<dbReference type="AlphaFoldDB" id="A0A8K0CY24"/>
<feature type="repeat" description="ANK" evidence="3">
    <location>
        <begin position="769"/>
        <end position="801"/>
    </location>
</feature>
<keyword evidence="5" id="KW-1185">Reference proteome</keyword>
<comment type="caution">
    <text evidence="4">The sequence shown here is derived from an EMBL/GenBank/DDBJ whole genome shotgun (WGS) entry which is preliminary data.</text>
</comment>
<feature type="repeat" description="ANK" evidence="3">
    <location>
        <begin position="802"/>
        <end position="834"/>
    </location>
</feature>
<reference evidence="4" key="1">
    <citation type="submission" date="2019-08" db="EMBL/GenBank/DDBJ databases">
        <title>The genome of the North American firefly Photinus pyralis.</title>
        <authorList>
            <consortium name="Photinus pyralis genome working group"/>
            <person name="Fallon T.R."/>
            <person name="Sander Lower S.E."/>
            <person name="Weng J.-K."/>
        </authorList>
    </citation>
    <scope>NUCLEOTIDE SEQUENCE</scope>
    <source>
        <strain evidence="4">TRF0915ILg1</strain>
        <tissue evidence="4">Whole body</tissue>
    </source>
</reference>
<name>A0A8K0CY24_IGNLU</name>
<dbReference type="Gene3D" id="1.25.40.20">
    <property type="entry name" value="Ankyrin repeat-containing domain"/>
    <property type="match status" value="3"/>
</dbReference>
<feature type="non-terminal residue" evidence="4">
    <location>
        <position position="1"/>
    </location>
</feature>
<dbReference type="PANTHER" id="PTHR24161:SF85">
    <property type="entry name" value="PALMITOYLTRANSFERASE HIP14"/>
    <property type="match status" value="1"/>
</dbReference>
<keyword evidence="1" id="KW-0677">Repeat</keyword>
<dbReference type="PROSITE" id="PS50297">
    <property type="entry name" value="ANK_REP_REGION"/>
    <property type="match status" value="7"/>
</dbReference>
<dbReference type="SMART" id="SM00248">
    <property type="entry name" value="ANK"/>
    <property type="match status" value="12"/>
</dbReference>
<dbReference type="InterPro" id="IPR036770">
    <property type="entry name" value="Ankyrin_rpt-contain_sf"/>
</dbReference>
<evidence type="ECO:0000256" key="3">
    <source>
        <dbReference type="PROSITE-ProRule" id="PRU00023"/>
    </source>
</evidence>
<dbReference type="Pfam" id="PF00023">
    <property type="entry name" value="Ank"/>
    <property type="match status" value="3"/>
</dbReference>
<dbReference type="OrthoDB" id="8194444at2759"/>
<evidence type="ECO:0008006" key="6">
    <source>
        <dbReference type="Google" id="ProtNLM"/>
    </source>
</evidence>
<feature type="repeat" description="ANK" evidence="3">
    <location>
        <begin position="967"/>
        <end position="998"/>
    </location>
</feature>
<keyword evidence="2 3" id="KW-0040">ANK repeat</keyword>
<feature type="repeat" description="ANK" evidence="3">
    <location>
        <begin position="901"/>
        <end position="933"/>
    </location>
</feature>
<feature type="repeat" description="ANK" evidence="3">
    <location>
        <begin position="688"/>
        <end position="720"/>
    </location>
</feature>
<dbReference type="Pfam" id="PF12796">
    <property type="entry name" value="Ank_2"/>
    <property type="match status" value="4"/>
</dbReference>
<evidence type="ECO:0000256" key="2">
    <source>
        <dbReference type="ARBA" id="ARBA00023043"/>
    </source>
</evidence>
<feature type="repeat" description="ANK" evidence="3">
    <location>
        <begin position="835"/>
        <end position="867"/>
    </location>
</feature>
<accession>A0A8K0CY24</accession>